<proteinExistence type="predicted"/>
<evidence type="ECO:0000313" key="1">
    <source>
        <dbReference type="EMBL" id="TJZ57542.1"/>
    </source>
</evidence>
<dbReference type="Proteomes" id="UP000308697">
    <property type="component" value="Unassembled WGS sequence"/>
</dbReference>
<reference evidence="1 2" key="1">
    <citation type="submission" date="2019-04" db="EMBL/GenBank/DDBJ databases">
        <title>Streptomyces piniterrae sp. nov., a heliquinomycin-producing actinomycete isolated from rhizosphere soil of Pinus yunnanensis.</title>
        <authorList>
            <person name="Zhuang X."/>
            <person name="Zhao J."/>
        </authorList>
    </citation>
    <scope>NUCLEOTIDE SEQUENCE [LARGE SCALE GENOMIC DNA]</scope>
    <source>
        <strain evidence="2">jys28</strain>
    </source>
</reference>
<dbReference type="EMBL" id="SUMB01000002">
    <property type="protein sequence ID" value="TJZ57542.1"/>
    <property type="molecule type" value="Genomic_DNA"/>
</dbReference>
<comment type="caution">
    <text evidence="1">The sequence shown here is derived from an EMBL/GenBank/DDBJ whole genome shotgun (WGS) entry which is preliminary data.</text>
</comment>
<evidence type="ECO:0008006" key="3">
    <source>
        <dbReference type="Google" id="ProtNLM"/>
    </source>
</evidence>
<accession>A0A4U0NU17</accession>
<protein>
    <recommendedName>
        <fullName evidence="3">Lipoprotein</fullName>
    </recommendedName>
</protein>
<sequence>MALLLTAAVTAAGCASTPSRPSDRPARDPDAAVKAATLLLTDGCLRRQGLTTPSPHRPRASAADARRVDAALFGAGATELSLKLPTGYTVRAHTDGCLASAQQKLYGDQRAWFRASVVVNNLKPEAKRTRSTLADVRARHRAEIAAWQRMRARAHHRATALLDHPPAPPPTG</sequence>
<evidence type="ECO:0000313" key="2">
    <source>
        <dbReference type="Proteomes" id="UP000308697"/>
    </source>
</evidence>
<dbReference type="OrthoDB" id="4053327at2"/>
<name>A0A4U0NU17_9ACTN</name>
<dbReference type="AlphaFoldDB" id="A0A4U0NU17"/>
<keyword evidence="2" id="KW-1185">Reference proteome</keyword>
<gene>
    <name evidence="1" type="ORF">FCH28_07100</name>
</gene>
<organism evidence="1 2">
    <name type="scientific">Streptomyces piniterrae</name>
    <dbReference type="NCBI Taxonomy" id="2571125"/>
    <lineage>
        <taxon>Bacteria</taxon>
        <taxon>Bacillati</taxon>
        <taxon>Actinomycetota</taxon>
        <taxon>Actinomycetes</taxon>
        <taxon>Kitasatosporales</taxon>
        <taxon>Streptomycetaceae</taxon>
        <taxon>Streptomyces</taxon>
    </lineage>
</organism>